<evidence type="ECO:0000313" key="3">
    <source>
        <dbReference type="Proteomes" id="UP000762676"/>
    </source>
</evidence>
<comment type="caution">
    <text evidence="2">The sequence shown here is derived from an EMBL/GenBank/DDBJ whole genome shotgun (WGS) entry which is preliminary data.</text>
</comment>
<keyword evidence="3" id="KW-1185">Reference proteome</keyword>
<feature type="region of interest" description="Disordered" evidence="1">
    <location>
        <begin position="506"/>
        <end position="609"/>
    </location>
</feature>
<feature type="compositionally biased region" description="Basic and acidic residues" evidence="1">
    <location>
        <begin position="560"/>
        <end position="571"/>
    </location>
</feature>
<feature type="compositionally biased region" description="Polar residues" evidence="1">
    <location>
        <begin position="29"/>
        <end position="39"/>
    </location>
</feature>
<feature type="compositionally biased region" description="Acidic residues" evidence="1">
    <location>
        <begin position="593"/>
        <end position="602"/>
    </location>
</feature>
<evidence type="ECO:0000256" key="1">
    <source>
        <dbReference type="SAM" id="MobiDB-lite"/>
    </source>
</evidence>
<feature type="region of interest" description="Disordered" evidence="1">
    <location>
        <begin position="405"/>
        <end position="429"/>
    </location>
</feature>
<feature type="region of interest" description="Disordered" evidence="1">
    <location>
        <begin position="123"/>
        <end position="156"/>
    </location>
</feature>
<dbReference type="EMBL" id="BMAT01005989">
    <property type="protein sequence ID" value="GFS03615.1"/>
    <property type="molecule type" value="Genomic_DNA"/>
</dbReference>
<feature type="compositionally biased region" description="Polar residues" evidence="1">
    <location>
        <begin position="1"/>
        <end position="15"/>
    </location>
</feature>
<gene>
    <name evidence="2" type="ORF">ElyMa_002890800</name>
</gene>
<feature type="region of interest" description="Disordered" evidence="1">
    <location>
        <begin position="1"/>
        <end position="52"/>
    </location>
</feature>
<dbReference type="AlphaFoldDB" id="A0AAV4I0P7"/>
<feature type="compositionally biased region" description="Acidic residues" evidence="1">
    <location>
        <begin position="572"/>
        <end position="584"/>
    </location>
</feature>
<sequence length="609" mass="67082">MTFENGGSLQSSPSATRRLPSKMHKRAKLTNSLLAQASEDNGDGPLPQTNVPVHKKFEASNNSRRSSCSQVKSLISPVYREKLSPRPKIAYKDLSLTYPTPELQFDFSQYEQVSQDNSAHGINNVAKPPKNAQGDSDVTNRTNLPHTNRELGGKNTVASAHPHWRNALLSLRNNRRFSLPVTSLEKQLENALTFVAQIPKEKNEAEIIDGPRRGSLEDSVSFSVPGAAVLKLQGRNTGGVIGRSASLKVGRGESLNRELRSHYMNSMQERKLRSACDELDRQSYAGVLEHKSRQQQIQKGINPIAQISRQHAEILRRSPSTKDWMSSRKCRTASLQERERESISRRFSRRVRHFRAPKALQEEVGAIRSVAMFHAGLYDAARSPPASPTEAKMLLRRIATIAGGGGVPTDTGNLSRGNSRRNSRGGEDDRIISLVSDENAEIHNSFAAKNRSSVSGGETSAALRHLHSSCIPPRVAESGLAGLLNHSRRMSLVGVPPTVEDMLHGLPDYLTGNGNNDSADTDTATTPRSCRRLSTFRGVSSMADEVKPTDEEIRDEDESESIKDFQTKEGDDLSDSESDIDPFSDLDQISSDTDGEGDDNAFEDDRRNL</sequence>
<organism evidence="2 3">
    <name type="scientific">Elysia marginata</name>
    <dbReference type="NCBI Taxonomy" id="1093978"/>
    <lineage>
        <taxon>Eukaryota</taxon>
        <taxon>Metazoa</taxon>
        <taxon>Spiralia</taxon>
        <taxon>Lophotrochozoa</taxon>
        <taxon>Mollusca</taxon>
        <taxon>Gastropoda</taxon>
        <taxon>Heterobranchia</taxon>
        <taxon>Euthyneura</taxon>
        <taxon>Panpulmonata</taxon>
        <taxon>Sacoglossa</taxon>
        <taxon>Placobranchoidea</taxon>
        <taxon>Plakobranchidae</taxon>
        <taxon>Elysia</taxon>
    </lineage>
</organism>
<feature type="compositionally biased region" description="Basic residues" evidence="1">
    <location>
        <begin position="19"/>
        <end position="28"/>
    </location>
</feature>
<feature type="compositionally biased region" description="Low complexity" evidence="1">
    <location>
        <begin position="511"/>
        <end position="526"/>
    </location>
</feature>
<name>A0AAV4I0P7_9GAST</name>
<reference evidence="2 3" key="1">
    <citation type="journal article" date="2021" name="Elife">
        <title>Chloroplast acquisition without the gene transfer in kleptoplastic sea slugs, Plakobranchus ocellatus.</title>
        <authorList>
            <person name="Maeda T."/>
            <person name="Takahashi S."/>
            <person name="Yoshida T."/>
            <person name="Shimamura S."/>
            <person name="Takaki Y."/>
            <person name="Nagai Y."/>
            <person name="Toyoda A."/>
            <person name="Suzuki Y."/>
            <person name="Arimoto A."/>
            <person name="Ishii H."/>
            <person name="Satoh N."/>
            <person name="Nishiyama T."/>
            <person name="Hasebe M."/>
            <person name="Maruyama T."/>
            <person name="Minagawa J."/>
            <person name="Obokata J."/>
            <person name="Shigenobu S."/>
        </authorList>
    </citation>
    <scope>NUCLEOTIDE SEQUENCE [LARGE SCALE GENOMIC DNA]</scope>
</reference>
<accession>A0AAV4I0P7</accession>
<proteinExistence type="predicted"/>
<dbReference type="Proteomes" id="UP000762676">
    <property type="component" value="Unassembled WGS sequence"/>
</dbReference>
<feature type="compositionally biased region" description="Polar residues" evidence="1">
    <location>
        <begin position="133"/>
        <end position="146"/>
    </location>
</feature>
<protein>
    <submittedName>
        <fullName evidence="2">Uncharacterized protein</fullName>
    </submittedName>
</protein>
<evidence type="ECO:0000313" key="2">
    <source>
        <dbReference type="EMBL" id="GFS03615.1"/>
    </source>
</evidence>